<dbReference type="Proteomes" id="UP000308092">
    <property type="component" value="Unassembled WGS sequence"/>
</dbReference>
<organism evidence="1 2">
    <name type="scientific">Aspergillus tanneri</name>
    <dbReference type="NCBI Taxonomy" id="1220188"/>
    <lineage>
        <taxon>Eukaryota</taxon>
        <taxon>Fungi</taxon>
        <taxon>Dikarya</taxon>
        <taxon>Ascomycota</taxon>
        <taxon>Pezizomycotina</taxon>
        <taxon>Eurotiomycetes</taxon>
        <taxon>Eurotiomycetidae</taxon>
        <taxon>Eurotiales</taxon>
        <taxon>Aspergillaceae</taxon>
        <taxon>Aspergillus</taxon>
        <taxon>Aspergillus subgen. Circumdati</taxon>
    </lineage>
</organism>
<comment type="caution">
    <text evidence="1">The sequence shown here is derived from an EMBL/GenBank/DDBJ whole genome shotgun (WGS) entry which is preliminary data.</text>
</comment>
<keyword evidence="2" id="KW-1185">Reference proteome</keyword>
<name>A0A4S3J720_9EURO</name>
<accession>A0A4S3J720</accession>
<gene>
    <name evidence="1" type="ORF">EYZ11_009787</name>
</gene>
<sequence>MTATKNCKGYLSISQMISQAPFDGAAAIDVGIGEEPNPHA</sequence>
<proteinExistence type="predicted"/>
<dbReference type="VEuPathDB" id="FungiDB:EYZ11_009787"/>
<evidence type="ECO:0000313" key="2">
    <source>
        <dbReference type="Proteomes" id="UP000308092"/>
    </source>
</evidence>
<dbReference type="AlphaFoldDB" id="A0A4S3J720"/>
<dbReference type="EMBL" id="SOSA01000485">
    <property type="protein sequence ID" value="THC90763.1"/>
    <property type="molecule type" value="Genomic_DNA"/>
</dbReference>
<evidence type="ECO:0000313" key="1">
    <source>
        <dbReference type="EMBL" id="THC90763.1"/>
    </source>
</evidence>
<reference evidence="1 2" key="1">
    <citation type="submission" date="2019-03" db="EMBL/GenBank/DDBJ databases">
        <title>The genome sequence of a newly discovered highly antifungal drug resistant Aspergillus species, Aspergillus tanneri NIH 1004.</title>
        <authorList>
            <person name="Mounaud S."/>
            <person name="Singh I."/>
            <person name="Joardar V."/>
            <person name="Pakala S."/>
            <person name="Pakala S."/>
            <person name="Venepally P."/>
            <person name="Hoover J."/>
            <person name="Nierman W."/>
            <person name="Chung J."/>
            <person name="Losada L."/>
        </authorList>
    </citation>
    <scope>NUCLEOTIDE SEQUENCE [LARGE SCALE GENOMIC DNA]</scope>
    <source>
        <strain evidence="1 2">NIH1004</strain>
    </source>
</reference>
<protein>
    <submittedName>
        <fullName evidence="1">Uncharacterized protein</fullName>
    </submittedName>
</protein>